<dbReference type="EC" id="1.1.99.14" evidence="4"/>
<dbReference type="AlphaFoldDB" id="A0A238H623"/>
<dbReference type="EMBL" id="FXAN01000062">
    <property type="protein sequence ID" value="SMG00861.1"/>
    <property type="molecule type" value="Genomic_DNA"/>
</dbReference>
<accession>A0A238H623</accession>
<dbReference type="SUPFAM" id="SSF55103">
    <property type="entry name" value="FAD-linked oxidases, C-terminal domain"/>
    <property type="match status" value="1"/>
</dbReference>
<dbReference type="PROSITE" id="PS51387">
    <property type="entry name" value="FAD_PCMH"/>
    <property type="match status" value="1"/>
</dbReference>
<dbReference type="GO" id="GO:0019154">
    <property type="term" value="F:glycolate dehydrogenase activity"/>
    <property type="evidence" value="ECO:0007669"/>
    <property type="project" value="UniProtKB-EC"/>
</dbReference>
<dbReference type="Gene3D" id="3.30.465.10">
    <property type="match status" value="1"/>
</dbReference>
<dbReference type="InterPro" id="IPR016169">
    <property type="entry name" value="FAD-bd_PCMH_sub2"/>
</dbReference>
<dbReference type="InterPro" id="IPR016164">
    <property type="entry name" value="FAD-linked_Oxase-like_C"/>
</dbReference>
<feature type="domain" description="FAD-binding PCMH-type" evidence="3">
    <location>
        <begin position="88"/>
        <end position="268"/>
    </location>
</feature>
<dbReference type="InterPro" id="IPR016166">
    <property type="entry name" value="FAD-bd_PCMH"/>
</dbReference>
<sequence>MAAGLAWLARLPGLPLARLPGLPLARLPGFPACRLPGFPASRLAACRLPGRQSAGSRLAAASLCAGCNGEVSKGFAQLYDRNSPVESTERSTHRYAMEQDDIVADWAARIREAAANRQALRIRGGGTKDWYGQALDGEILDTRAYQGIVSYDPAELVVTARTGTPLCEIEAALGECGQMLPFEPPHFGRGATIGGAIATGLAGPRRASTGAPRDFMLGVTLLDGRGDVLRFGGQVVKNVAGYDVSRLMAGALGTLGLMLEVSIKVLPLPATEVTLKFDMNATDAVRKLNEWAGRPFPLSASAWRYDTLVLRLSGAQAAVKSAKTALGGEAVDAVEAERFWEGVREQSDPFFASLAPGHALWRLSLPSITEPLHLPGLQMMEWGGAQRWWITDADAQTVRMSAKQAGGHATLFRSSGSYDRSAGTFTPLPAPLMKIHRGLKAAFDPARVFNRGRLYSDL</sequence>
<dbReference type="GO" id="GO:0071949">
    <property type="term" value="F:FAD binding"/>
    <property type="evidence" value="ECO:0007669"/>
    <property type="project" value="InterPro"/>
</dbReference>
<dbReference type="InterPro" id="IPR036318">
    <property type="entry name" value="FAD-bd_PCMH-like_sf"/>
</dbReference>
<keyword evidence="1" id="KW-0285">Flavoprotein</keyword>
<dbReference type="InterPro" id="IPR006094">
    <property type="entry name" value="Oxid_FAD_bind_N"/>
</dbReference>
<reference evidence="4 5" key="1">
    <citation type="submission" date="2017-04" db="EMBL/GenBank/DDBJ databases">
        <authorList>
            <person name="Afonso C.L."/>
            <person name="Miller P.J."/>
            <person name="Scott M.A."/>
            <person name="Spackman E."/>
            <person name="Goraichik I."/>
            <person name="Dimitrov K.M."/>
            <person name="Suarez D.L."/>
            <person name="Swayne D.E."/>
        </authorList>
    </citation>
    <scope>NUCLEOTIDE SEQUENCE [LARGE SCALE GENOMIC DNA]</scope>
    <source>
        <strain evidence="4">LMG 28154</strain>
    </source>
</reference>
<name>A0A238H623_9BURK</name>
<proteinExistence type="predicted"/>
<evidence type="ECO:0000256" key="1">
    <source>
        <dbReference type="ARBA" id="ARBA00022630"/>
    </source>
</evidence>
<evidence type="ECO:0000256" key="2">
    <source>
        <dbReference type="ARBA" id="ARBA00022827"/>
    </source>
</evidence>
<evidence type="ECO:0000313" key="5">
    <source>
        <dbReference type="Proteomes" id="UP000198460"/>
    </source>
</evidence>
<organism evidence="4 5">
    <name type="scientific">Burkholderia singularis</name>
    <dbReference type="NCBI Taxonomy" id="1503053"/>
    <lineage>
        <taxon>Bacteria</taxon>
        <taxon>Pseudomonadati</taxon>
        <taxon>Pseudomonadota</taxon>
        <taxon>Betaproteobacteria</taxon>
        <taxon>Burkholderiales</taxon>
        <taxon>Burkholderiaceae</taxon>
        <taxon>Burkholderia</taxon>
        <taxon>pseudomallei group</taxon>
    </lineage>
</organism>
<gene>
    <name evidence="4" type="ORF">BSIN_3841</name>
</gene>
<dbReference type="PANTHER" id="PTHR11748">
    <property type="entry name" value="D-LACTATE DEHYDROGENASE"/>
    <property type="match status" value="1"/>
</dbReference>
<keyword evidence="4" id="KW-0560">Oxidoreductase</keyword>
<dbReference type="Pfam" id="PF01565">
    <property type="entry name" value="FAD_binding_4"/>
    <property type="match status" value="1"/>
</dbReference>
<dbReference type="SUPFAM" id="SSF56176">
    <property type="entry name" value="FAD-binding/transporter-associated domain-like"/>
    <property type="match status" value="1"/>
</dbReference>
<evidence type="ECO:0000313" key="4">
    <source>
        <dbReference type="EMBL" id="SMG00861.1"/>
    </source>
</evidence>
<keyword evidence="2" id="KW-0274">FAD</keyword>
<dbReference type="Proteomes" id="UP000198460">
    <property type="component" value="Unassembled WGS sequence"/>
</dbReference>
<dbReference type="NCBIfam" id="NF008439">
    <property type="entry name" value="PRK11282.1"/>
    <property type="match status" value="1"/>
</dbReference>
<evidence type="ECO:0000259" key="3">
    <source>
        <dbReference type="PROSITE" id="PS51387"/>
    </source>
</evidence>
<protein>
    <submittedName>
        <fullName evidence="4">Glycolate dehydrogenase, FAD-binding subunit GlcE</fullName>
        <ecNumber evidence="4">1.1.99.14</ecNumber>
    </submittedName>
</protein>
<dbReference type="PANTHER" id="PTHR11748:SF103">
    <property type="entry name" value="GLYCOLATE OXIDASE SUBUNIT GLCE"/>
    <property type="match status" value="1"/>
</dbReference>